<evidence type="ECO:0000313" key="2">
    <source>
        <dbReference type="Proteomes" id="UP000324897"/>
    </source>
</evidence>
<dbReference type="Gramene" id="TVU45682">
    <property type="protein sequence ID" value="TVU45682"/>
    <property type="gene ID" value="EJB05_05177"/>
</dbReference>
<keyword evidence="2" id="KW-1185">Reference proteome</keyword>
<dbReference type="AlphaFoldDB" id="A0A5J9WAD8"/>
<comment type="caution">
    <text evidence="1">The sequence shown here is derived from an EMBL/GenBank/DDBJ whole genome shotgun (WGS) entry which is preliminary data.</text>
</comment>
<sequence length="144" mass="16022">LRRDVKIDAANEDGGRCEDGATALPDDCGEMTLKMAVVALSPQQILMIGRKPAIVWCNFWLFLQTSLSAQSTATTGNMAGASTPTRRAKYKRMEWSIWCPLDPLKFSWLTAPLAWKFSITLQPAMRGNLFRKMRGVYGPLVLAL</sequence>
<feature type="non-terminal residue" evidence="1">
    <location>
        <position position="1"/>
    </location>
</feature>
<evidence type="ECO:0000313" key="1">
    <source>
        <dbReference type="EMBL" id="TVU45682.1"/>
    </source>
</evidence>
<proteinExistence type="predicted"/>
<protein>
    <submittedName>
        <fullName evidence="1">Uncharacterized protein</fullName>
    </submittedName>
</protein>
<reference evidence="1 2" key="1">
    <citation type="journal article" date="2019" name="Sci. Rep.">
        <title>A high-quality genome of Eragrostis curvula grass provides insights into Poaceae evolution and supports new strategies to enhance forage quality.</title>
        <authorList>
            <person name="Carballo J."/>
            <person name="Santos B.A.C.M."/>
            <person name="Zappacosta D."/>
            <person name="Garbus I."/>
            <person name="Selva J.P."/>
            <person name="Gallo C.A."/>
            <person name="Diaz A."/>
            <person name="Albertini E."/>
            <person name="Caccamo M."/>
            <person name="Echenique V."/>
        </authorList>
    </citation>
    <scope>NUCLEOTIDE SEQUENCE [LARGE SCALE GENOMIC DNA]</scope>
    <source>
        <strain evidence="2">cv. Victoria</strain>
        <tissue evidence="1">Leaf</tissue>
    </source>
</reference>
<name>A0A5J9WAD8_9POAL</name>
<accession>A0A5J9WAD8</accession>
<organism evidence="1 2">
    <name type="scientific">Eragrostis curvula</name>
    <name type="common">weeping love grass</name>
    <dbReference type="NCBI Taxonomy" id="38414"/>
    <lineage>
        <taxon>Eukaryota</taxon>
        <taxon>Viridiplantae</taxon>
        <taxon>Streptophyta</taxon>
        <taxon>Embryophyta</taxon>
        <taxon>Tracheophyta</taxon>
        <taxon>Spermatophyta</taxon>
        <taxon>Magnoliopsida</taxon>
        <taxon>Liliopsida</taxon>
        <taxon>Poales</taxon>
        <taxon>Poaceae</taxon>
        <taxon>PACMAD clade</taxon>
        <taxon>Chloridoideae</taxon>
        <taxon>Eragrostideae</taxon>
        <taxon>Eragrostidinae</taxon>
        <taxon>Eragrostis</taxon>
    </lineage>
</organism>
<dbReference type="EMBL" id="RWGY01000004">
    <property type="protein sequence ID" value="TVU45682.1"/>
    <property type="molecule type" value="Genomic_DNA"/>
</dbReference>
<gene>
    <name evidence="1" type="ORF">EJB05_05177</name>
</gene>
<dbReference type="Proteomes" id="UP000324897">
    <property type="component" value="Chromosome 5"/>
</dbReference>